<protein>
    <submittedName>
        <fullName evidence="1">Uncharacterized protein</fullName>
    </submittedName>
</protein>
<name>A0A813PNU6_ADIRI</name>
<sequence length="566" mass="65265">MCSERDLSSQSSALSSYLQTTTTTQDNAALFRVSYSVIRTEQLNRCLGELNIIVNEAKEIERKAQIIEEYIKDTTTIDALYLSVAMEMSDTKSSEPSSEWHVRFLAQPNIRKKVLINLLWEAHNAMLHLANSIDEVRSPKVVYEKTSDRVLAGMLQKNTFVALAGLSYLREIVSYEPVNIDNTICGGPPSVIICVQRTLDEIATAAKNIHTLTIQIEQNVRQRDPNTLTLQNHIINKLSSINNSLPSSKTHQQFMIMNNIDKSDLVHLMKEQDYAASYLYKSVDNIRHLQSMSENDEVHDLFDRIQVILQEEMICSYRNILHVFAEGYASMNDMIGVQLGRMRKQEEELHIGKEFNKCLSEQRTKDDHMCQINHSILCVKDEFKEITSKAEHIIRKTLEIEESIIQSKLTDKVFQRITIERNYTRSSLPPSHYLVDLSEKNNINRKFLVELLAETHNALIYFANNIGDVRRLENNYGQGVDHAFANIQTVLKLEMVCRYRNVMNVFSTPWKSIHEINDRLIFSARMIHLCLSDYYAVRAIVIARHLRQWMEDLITGINGLDTKYLT</sequence>
<dbReference type="EMBL" id="CAJNOJ010000006">
    <property type="protein sequence ID" value="CAF0755581.1"/>
    <property type="molecule type" value="Genomic_DNA"/>
</dbReference>
<comment type="caution">
    <text evidence="1">The sequence shown here is derived from an EMBL/GenBank/DDBJ whole genome shotgun (WGS) entry which is preliminary data.</text>
</comment>
<proteinExistence type="predicted"/>
<dbReference type="Proteomes" id="UP000663852">
    <property type="component" value="Unassembled WGS sequence"/>
</dbReference>
<gene>
    <name evidence="1" type="ORF">EDS130_LOCUS2527</name>
</gene>
<accession>A0A813PNU6</accession>
<reference evidence="1" key="1">
    <citation type="submission" date="2021-02" db="EMBL/GenBank/DDBJ databases">
        <authorList>
            <person name="Nowell W R."/>
        </authorList>
    </citation>
    <scope>NUCLEOTIDE SEQUENCE</scope>
</reference>
<evidence type="ECO:0000313" key="2">
    <source>
        <dbReference type="Proteomes" id="UP000663852"/>
    </source>
</evidence>
<evidence type="ECO:0000313" key="1">
    <source>
        <dbReference type="EMBL" id="CAF0755581.1"/>
    </source>
</evidence>
<dbReference type="AlphaFoldDB" id="A0A813PNU6"/>
<organism evidence="1 2">
    <name type="scientific">Adineta ricciae</name>
    <name type="common">Rotifer</name>
    <dbReference type="NCBI Taxonomy" id="249248"/>
    <lineage>
        <taxon>Eukaryota</taxon>
        <taxon>Metazoa</taxon>
        <taxon>Spiralia</taxon>
        <taxon>Gnathifera</taxon>
        <taxon>Rotifera</taxon>
        <taxon>Eurotatoria</taxon>
        <taxon>Bdelloidea</taxon>
        <taxon>Adinetida</taxon>
        <taxon>Adinetidae</taxon>
        <taxon>Adineta</taxon>
    </lineage>
</organism>